<accession>A0A0F4GPR6</accession>
<keyword evidence="2" id="KW-1185">Reference proteome</keyword>
<name>A0A0F4GPR6_9PEZI</name>
<organism evidence="1 2">
    <name type="scientific">Zymoseptoria brevis</name>
    <dbReference type="NCBI Taxonomy" id="1047168"/>
    <lineage>
        <taxon>Eukaryota</taxon>
        <taxon>Fungi</taxon>
        <taxon>Dikarya</taxon>
        <taxon>Ascomycota</taxon>
        <taxon>Pezizomycotina</taxon>
        <taxon>Dothideomycetes</taxon>
        <taxon>Dothideomycetidae</taxon>
        <taxon>Mycosphaerellales</taxon>
        <taxon>Mycosphaerellaceae</taxon>
        <taxon>Zymoseptoria</taxon>
    </lineage>
</organism>
<dbReference type="AlphaFoldDB" id="A0A0F4GPR6"/>
<reference evidence="1 2" key="1">
    <citation type="submission" date="2015-03" db="EMBL/GenBank/DDBJ databases">
        <title>RNA-seq based gene annotation and comparative genomics of four Zymoseptoria species reveal species-specific pathogenicity related genes and transposable element activity.</title>
        <authorList>
            <person name="Grandaubert J."/>
            <person name="Bhattacharyya A."/>
            <person name="Stukenbrock E.H."/>
        </authorList>
    </citation>
    <scope>NUCLEOTIDE SEQUENCE [LARGE SCALE GENOMIC DNA]</scope>
    <source>
        <strain evidence="1 2">Zb18110</strain>
    </source>
</reference>
<proteinExistence type="predicted"/>
<sequence>MAHPQPLWTQRGPPVGGSNILVKVDDPIVIVKVGHQDGPASGKHTFGLPSALLASGSDFFKKAIEWQMREGKPLVINLPGALPIPAMTFVRFLQLGRLQCAHRYFPRTNTPSDCPANLQPGPPSSCSFRALFDIYIFADRCLAPKLVEDIIDLYANTTPTSLLRAYLARLLAERISTSNTREYSPEHEPDELIADEKCEEDELVDYPPELLVAALVVSGRMLRATKCLDCPFGDVCHGKGHGRTDFVASELRFCEWHGHVKGDDGEGAKKGCEVIF</sequence>
<protein>
    <recommendedName>
        <fullName evidence="3">BTB domain-containing protein</fullName>
    </recommendedName>
</protein>
<evidence type="ECO:0000313" key="1">
    <source>
        <dbReference type="EMBL" id="KJX98195.1"/>
    </source>
</evidence>
<dbReference type="OrthoDB" id="10467297at2759"/>
<gene>
    <name evidence="1" type="ORF">TI39_contig428g00003</name>
</gene>
<dbReference type="Gene3D" id="3.30.710.10">
    <property type="entry name" value="Potassium Channel Kv1.1, Chain A"/>
    <property type="match status" value="1"/>
</dbReference>
<comment type="caution">
    <text evidence="1">The sequence shown here is derived from an EMBL/GenBank/DDBJ whole genome shotgun (WGS) entry which is preliminary data.</text>
</comment>
<dbReference type="InterPro" id="IPR011333">
    <property type="entry name" value="SKP1/BTB/POZ_sf"/>
</dbReference>
<dbReference type="Proteomes" id="UP000033647">
    <property type="component" value="Unassembled WGS sequence"/>
</dbReference>
<evidence type="ECO:0008006" key="3">
    <source>
        <dbReference type="Google" id="ProtNLM"/>
    </source>
</evidence>
<dbReference type="EMBL" id="LAFY01000420">
    <property type="protein sequence ID" value="KJX98195.1"/>
    <property type="molecule type" value="Genomic_DNA"/>
</dbReference>
<evidence type="ECO:0000313" key="2">
    <source>
        <dbReference type="Proteomes" id="UP000033647"/>
    </source>
</evidence>